<accession>A0AAD4HGV9</accession>
<feature type="non-terminal residue" evidence="2">
    <location>
        <position position="536"/>
    </location>
</feature>
<feature type="domain" description="Heterokaryon incompatibility" evidence="1">
    <location>
        <begin position="200"/>
        <end position="346"/>
    </location>
</feature>
<dbReference type="InterPro" id="IPR010730">
    <property type="entry name" value="HET"/>
</dbReference>
<protein>
    <submittedName>
        <fullName evidence="2">Heterokaryon incompatibility protein-domain-containing protein</fullName>
    </submittedName>
</protein>
<evidence type="ECO:0000313" key="2">
    <source>
        <dbReference type="EMBL" id="KAG1895766.1"/>
    </source>
</evidence>
<name>A0AAD4HGV9_9AGAM</name>
<organism evidence="2 3">
    <name type="scientific">Suillus fuscotomentosus</name>
    <dbReference type="NCBI Taxonomy" id="1912939"/>
    <lineage>
        <taxon>Eukaryota</taxon>
        <taxon>Fungi</taxon>
        <taxon>Dikarya</taxon>
        <taxon>Basidiomycota</taxon>
        <taxon>Agaricomycotina</taxon>
        <taxon>Agaricomycetes</taxon>
        <taxon>Agaricomycetidae</taxon>
        <taxon>Boletales</taxon>
        <taxon>Suillineae</taxon>
        <taxon>Suillaceae</taxon>
        <taxon>Suillus</taxon>
    </lineage>
</organism>
<dbReference type="Pfam" id="PF06985">
    <property type="entry name" value="HET"/>
    <property type="match status" value="1"/>
</dbReference>
<comment type="caution">
    <text evidence="2">The sequence shown here is derived from an EMBL/GenBank/DDBJ whole genome shotgun (WGS) entry which is preliminary data.</text>
</comment>
<keyword evidence="3" id="KW-1185">Reference proteome</keyword>
<sequence length="536" mass="59447">MFCSHKRRRKIRTKDSISYPIPSNHTPELPPENDAPLCSTCSSLDLHAILHDGVPKEHAIPIGHLTDILNKSNQCGLCNLVAIVIRRAWNLDKLPDIDISDITCALYAMECGYPNIPDYISPVLRDICHRLHIQTFDRPRDVTAAMVAAQSNLLLDIQLLGEDASKLGGRKNFMAGGLVRIDGSTSVNTSMVRAPPSCRFVALSYLWGGTGEEYWTTRANIKQRRAQGGLDVSVLPSTILDTIQLVRQLGERYLWIDALCIVQDDPKDKAVQIGVMELIYGTSAFTIFAAGGTSAHDPLPGIRPGTRDPKQQITKIQGLHLAVPLILPREAIASSAWDTRGWTYQELMLSRRRIFLTPHHVHFECGEDIWSEDVIAERINLPWASHPLKYGGAGGFTSVRAPPEWNSSTYMGHYMSIIGKYTQRRLTMESDILNAVTALINAMAKGFKLAGGNPGQAFRFGMPIVDLELALVWQPTSNTSCVRRATGDGNMTLWPSWSWAAWRGAVQYSEVSLFVDAQNGGVSPWITQSLVEQWHV</sequence>
<evidence type="ECO:0000313" key="3">
    <source>
        <dbReference type="Proteomes" id="UP001195769"/>
    </source>
</evidence>
<dbReference type="PANTHER" id="PTHR33112">
    <property type="entry name" value="DOMAIN PROTEIN, PUTATIVE-RELATED"/>
    <property type="match status" value="1"/>
</dbReference>
<dbReference type="PANTHER" id="PTHR33112:SF12">
    <property type="entry name" value="HETEROKARYON INCOMPATIBILITY DOMAIN-CONTAINING PROTEIN"/>
    <property type="match status" value="1"/>
</dbReference>
<proteinExistence type="predicted"/>
<dbReference type="RefSeq" id="XP_041221342.1">
    <property type="nucleotide sequence ID" value="XM_041362719.1"/>
</dbReference>
<evidence type="ECO:0000259" key="1">
    <source>
        <dbReference type="Pfam" id="PF06985"/>
    </source>
</evidence>
<dbReference type="Proteomes" id="UP001195769">
    <property type="component" value="Unassembled WGS sequence"/>
</dbReference>
<dbReference type="AlphaFoldDB" id="A0AAD4HGV9"/>
<reference evidence="2" key="1">
    <citation type="journal article" date="2020" name="New Phytol.">
        <title>Comparative genomics reveals dynamic genome evolution in host specialist ectomycorrhizal fungi.</title>
        <authorList>
            <person name="Lofgren L.A."/>
            <person name="Nguyen N.H."/>
            <person name="Vilgalys R."/>
            <person name="Ruytinx J."/>
            <person name="Liao H.L."/>
            <person name="Branco S."/>
            <person name="Kuo A."/>
            <person name="LaButti K."/>
            <person name="Lipzen A."/>
            <person name="Andreopoulos W."/>
            <person name="Pangilinan J."/>
            <person name="Riley R."/>
            <person name="Hundley H."/>
            <person name="Na H."/>
            <person name="Barry K."/>
            <person name="Grigoriev I.V."/>
            <person name="Stajich J.E."/>
            <person name="Kennedy P.G."/>
        </authorList>
    </citation>
    <scope>NUCLEOTIDE SEQUENCE</scope>
    <source>
        <strain evidence="2">FC203</strain>
    </source>
</reference>
<dbReference type="GeneID" id="64657017"/>
<gene>
    <name evidence="2" type="ORF">F5891DRAFT_1056763</name>
</gene>
<dbReference type="EMBL" id="JABBWK010000062">
    <property type="protein sequence ID" value="KAG1895766.1"/>
    <property type="molecule type" value="Genomic_DNA"/>
</dbReference>